<dbReference type="GO" id="GO:0000175">
    <property type="term" value="F:3'-5'-RNA exonuclease activity"/>
    <property type="evidence" value="ECO:0007669"/>
    <property type="project" value="TreeGrafter"/>
</dbReference>
<keyword evidence="4" id="KW-0539">Nucleus</keyword>
<evidence type="ECO:0000256" key="1">
    <source>
        <dbReference type="ARBA" id="ARBA00022722"/>
    </source>
</evidence>
<dbReference type="GO" id="GO:0016829">
    <property type="term" value="F:lyase activity"/>
    <property type="evidence" value="ECO:0007669"/>
    <property type="project" value="UniProtKB-KW"/>
</dbReference>
<proteinExistence type="predicted"/>
<evidence type="ECO:0000313" key="10">
    <source>
        <dbReference type="EnsemblMetazoa" id="CapteP226950"/>
    </source>
</evidence>
<dbReference type="GO" id="GO:0034477">
    <property type="term" value="P:U6 snRNA 3'-end processing"/>
    <property type="evidence" value="ECO:0007669"/>
    <property type="project" value="InterPro"/>
</dbReference>
<dbReference type="PANTHER" id="PTHR13522:SF3">
    <property type="entry name" value="U6 SNRNA PHOSPHODIESTERASE 1"/>
    <property type="match status" value="1"/>
</dbReference>
<dbReference type="OMA" id="YTNPRPH"/>
<dbReference type="EnsemblMetazoa" id="CapteT226950">
    <property type="protein sequence ID" value="CapteP226950"/>
    <property type="gene ID" value="CapteG226950"/>
</dbReference>
<evidence type="ECO:0000313" key="9">
    <source>
        <dbReference type="EMBL" id="ELU10712.1"/>
    </source>
</evidence>
<dbReference type="Proteomes" id="UP000014760">
    <property type="component" value="Unassembled WGS sequence"/>
</dbReference>
<dbReference type="GO" id="GO:0005634">
    <property type="term" value="C:nucleus"/>
    <property type="evidence" value="ECO:0007669"/>
    <property type="project" value="TreeGrafter"/>
</dbReference>
<dbReference type="AlphaFoldDB" id="R7UWT5"/>
<dbReference type="EMBL" id="AMQN01020512">
    <property type="status" value="NOT_ANNOTATED_CDS"/>
    <property type="molecule type" value="Genomic_DNA"/>
</dbReference>
<evidence type="ECO:0000256" key="5">
    <source>
        <dbReference type="ARBA" id="ARBA00029300"/>
    </source>
</evidence>
<evidence type="ECO:0000256" key="3">
    <source>
        <dbReference type="ARBA" id="ARBA00023239"/>
    </source>
</evidence>
<keyword evidence="1" id="KW-0540">Nuclease</keyword>
<organism evidence="9">
    <name type="scientific">Capitella teleta</name>
    <name type="common">Polychaete worm</name>
    <dbReference type="NCBI Taxonomy" id="283909"/>
    <lineage>
        <taxon>Eukaryota</taxon>
        <taxon>Metazoa</taxon>
        <taxon>Spiralia</taxon>
        <taxon>Lophotrochozoa</taxon>
        <taxon>Annelida</taxon>
        <taxon>Polychaeta</taxon>
        <taxon>Sedentaria</taxon>
        <taxon>Scolecida</taxon>
        <taxon>Capitellidae</taxon>
        <taxon>Capitella</taxon>
    </lineage>
</organism>
<evidence type="ECO:0000256" key="8">
    <source>
        <dbReference type="SAM" id="MobiDB-lite"/>
    </source>
</evidence>
<gene>
    <name evidence="9" type="ORF">CAPTEDRAFT_226950</name>
</gene>
<dbReference type="OrthoDB" id="49151at2759"/>
<dbReference type="EMBL" id="KB297283">
    <property type="protein sequence ID" value="ELU10712.1"/>
    <property type="molecule type" value="Genomic_DNA"/>
</dbReference>
<evidence type="ECO:0000256" key="2">
    <source>
        <dbReference type="ARBA" id="ARBA00022801"/>
    </source>
</evidence>
<evidence type="ECO:0000256" key="6">
    <source>
        <dbReference type="ARBA" id="ARBA00029543"/>
    </source>
</evidence>
<reference evidence="9 11" key="2">
    <citation type="journal article" date="2013" name="Nature">
        <title>Insights into bilaterian evolution from three spiralian genomes.</title>
        <authorList>
            <person name="Simakov O."/>
            <person name="Marletaz F."/>
            <person name="Cho S.J."/>
            <person name="Edsinger-Gonzales E."/>
            <person name="Havlak P."/>
            <person name="Hellsten U."/>
            <person name="Kuo D.H."/>
            <person name="Larsson T."/>
            <person name="Lv J."/>
            <person name="Arendt D."/>
            <person name="Savage R."/>
            <person name="Osoegawa K."/>
            <person name="de Jong P."/>
            <person name="Grimwood J."/>
            <person name="Chapman J.A."/>
            <person name="Shapiro H."/>
            <person name="Aerts A."/>
            <person name="Otillar R.P."/>
            <person name="Terry A.Y."/>
            <person name="Boore J.L."/>
            <person name="Grigoriev I.V."/>
            <person name="Lindberg D.R."/>
            <person name="Seaver E.C."/>
            <person name="Weisblat D.A."/>
            <person name="Putnam N.H."/>
            <person name="Rokhsar D.S."/>
        </authorList>
    </citation>
    <scope>NUCLEOTIDE SEQUENCE</scope>
    <source>
        <strain evidence="9 11">I ESC-2004</strain>
    </source>
</reference>
<keyword evidence="11" id="KW-1185">Reference proteome</keyword>
<feature type="region of interest" description="Disordered" evidence="8">
    <location>
        <begin position="1"/>
        <end position="20"/>
    </location>
</feature>
<dbReference type="Gene3D" id="3.90.1140.10">
    <property type="entry name" value="Cyclic phosphodiesterase"/>
    <property type="match status" value="1"/>
</dbReference>
<reference evidence="11" key="1">
    <citation type="submission" date="2012-12" db="EMBL/GenBank/DDBJ databases">
        <authorList>
            <person name="Hellsten U."/>
            <person name="Grimwood J."/>
            <person name="Chapman J.A."/>
            <person name="Shapiro H."/>
            <person name="Aerts A."/>
            <person name="Otillar R.P."/>
            <person name="Terry A.Y."/>
            <person name="Boore J.L."/>
            <person name="Simakov O."/>
            <person name="Marletaz F."/>
            <person name="Cho S.-J."/>
            <person name="Edsinger-Gonzales E."/>
            <person name="Havlak P."/>
            <person name="Kuo D.-H."/>
            <person name="Larsson T."/>
            <person name="Lv J."/>
            <person name="Arendt D."/>
            <person name="Savage R."/>
            <person name="Osoegawa K."/>
            <person name="de Jong P."/>
            <person name="Lindberg D.R."/>
            <person name="Seaver E.C."/>
            <person name="Weisblat D.A."/>
            <person name="Putnam N.H."/>
            <person name="Grigoriev I.V."/>
            <person name="Rokhsar D.S."/>
        </authorList>
    </citation>
    <scope>NUCLEOTIDE SEQUENCE</scope>
    <source>
        <strain evidence="11">I ESC-2004</strain>
    </source>
</reference>
<name>R7UWT5_CAPTE</name>
<evidence type="ECO:0000313" key="11">
    <source>
        <dbReference type="Proteomes" id="UP000014760"/>
    </source>
</evidence>
<keyword evidence="3" id="KW-0456">Lyase</keyword>
<reference evidence="10" key="3">
    <citation type="submission" date="2015-06" db="UniProtKB">
        <authorList>
            <consortium name="EnsemblMetazoa"/>
        </authorList>
    </citation>
    <scope>IDENTIFICATION</scope>
</reference>
<evidence type="ECO:0000256" key="4">
    <source>
        <dbReference type="ARBA" id="ARBA00023242"/>
    </source>
</evidence>
<dbReference type="PANTHER" id="PTHR13522">
    <property type="entry name" value="U6 SNRNA PHOSPHODIESTERASE 1"/>
    <property type="match status" value="1"/>
</dbReference>
<accession>R7UWT5</accession>
<sequence>MEFQFRRPPSHSRVRGLPLPSGIQSMFASKQEEPTDNPDHHDGRIRSFGHERGNWASHVFIATDASDQLRQLTCELLKSLPGEFRCMEDFHLSLSKTFIVRHHWIKDLLSSLKKQLASCQRCCLCFQGVDFLVNEEGTRTFMVLKTCSGFNILTQYVASVDAALSEYKLPAYYQDPSFHISLAWALGDVKKQISEELLSCLRETTAEFLEDSSDCAILEANTLVFRTGNRQYDIELRSS</sequence>
<keyword evidence="2" id="KW-0378">Hydrolase</keyword>
<dbReference type="STRING" id="283909.R7UWT5"/>
<dbReference type="FunCoup" id="R7UWT5">
    <property type="interactions" value="438"/>
</dbReference>
<dbReference type="Pfam" id="PF09749">
    <property type="entry name" value="HVSL"/>
    <property type="match status" value="1"/>
</dbReference>
<evidence type="ECO:0000256" key="7">
    <source>
        <dbReference type="ARBA" id="ARBA00030030"/>
    </source>
</evidence>
<comment type="catalytic activity">
    <reaction evidence="5">
        <text>a 3'-end uridylyl-uridine-RNA = a 3'-end 2',3'-cyclophospho-uridine-RNA + uridine</text>
        <dbReference type="Rhea" id="RHEA:46052"/>
        <dbReference type="Rhea" id="RHEA-COMP:17384"/>
        <dbReference type="Rhea" id="RHEA-COMP:17385"/>
        <dbReference type="ChEBI" id="CHEBI:16704"/>
        <dbReference type="ChEBI" id="CHEBI:85643"/>
        <dbReference type="ChEBI" id="CHEBI:85644"/>
    </reaction>
    <physiologicalReaction direction="left-to-right" evidence="5">
        <dbReference type="Rhea" id="RHEA:46053"/>
    </physiologicalReaction>
</comment>
<dbReference type="InterPro" id="IPR009097">
    <property type="entry name" value="Cyclic_Pdiesterase"/>
</dbReference>
<dbReference type="InterPro" id="IPR027521">
    <property type="entry name" value="Usb1"/>
</dbReference>
<dbReference type="SUPFAM" id="SSF55144">
    <property type="entry name" value="LigT-like"/>
    <property type="match status" value="1"/>
</dbReference>
<dbReference type="HOGENOM" id="CLU_057212_2_0_1"/>
<protein>
    <recommendedName>
        <fullName evidence="6">U6 snRNA phosphodiesterase 1</fullName>
    </recommendedName>
    <alternativeName>
        <fullName evidence="7">3'-5' RNA exonuclease USB1</fullName>
    </alternativeName>
</protein>